<evidence type="ECO:0000259" key="5">
    <source>
        <dbReference type="PROSITE" id="PS50987"/>
    </source>
</evidence>
<dbReference type="InterPro" id="IPR036388">
    <property type="entry name" value="WH-like_DNA-bd_sf"/>
</dbReference>
<dbReference type="AlphaFoldDB" id="A0A2I1R5N8"/>
<dbReference type="CDD" id="cd00090">
    <property type="entry name" value="HTH_ARSR"/>
    <property type="match status" value="1"/>
</dbReference>
<keyword evidence="2" id="KW-0238">DNA-binding</keyword>
<feature type="region of interest" description="Disordered" evidence="4">
    <location>
        <begin position="114"/>
        <end position="146"/>
    </location>
</feature>
<keyword evidence="3" id="KW-0804">Transcription</keyword>
<reference evidence="6 7" key="1">
    <citation type="submission" date="2017-12" db="EMBL/GenBank/DDBJ databases">
        <title>Phylogenetic diversity of female urinary microbiome.</title>
        <authorList>
            <person name="Thomas-White K."/>
            <person name="Wolfe A.J."/>
        </authorList>
    </citation>
    <scope>NUCLEOTIDE SEQUENCE [LARGE SCALE GENOMIC DNA]</scope>
    <source>
        <strain evidence="6 7">UMB0777</strain>
    </source>
</reference>
<organism evidence="6 7">
    <name type="scientific">Gordonia terrae</name>
    <dbReference type="NCBI Taxonomy" id="2055"/>
    <lineage>
        <taxon>Bacteria</taxon>
        <taxon>Bacillati</taxon>
        <taxon>Actinomycetota</taxon>
        <taxon>Actinomycetes</taxon>
        <taxon>Mycobacteriales</taxon>
        <taxon>Gordoniaceae</taxon>
        <taxon>Gordonia</taxon>
    </lineage>
</organism>
<dbReference type="PROSITE" id="PS50987">
    <property type="entry name" value="HTH_ARSR_2"/>
    <property type="match status" value="1"/>
</dbReference>
<dbReference type="Gene3D" id="1.10.10.10">
    <property type="entry name" value="Winged helix-like DNA-binding domain superfamily/Winged helix DNA-binding domain"/>
    <property type="match status" value="1"/>
</dbReference>
<dbReference type="GO" id="GO:0003677">
    <property type="term" value="F:DNA binding"/>
    <property type="evidence" value="ECO:0007669"/>
    <property type="project" value="UniProtKB-KW"/>
</dbReference>
<evidence type="ECO:0000256" key="3">
    <source>
        <dbReference type="ARBA" id="ARBA00023163"/>
    </source>
</evidence>
<evidence type="ECO:0000256" key="2">
    <source>
        <dbReference type="ARBA" id="ARBA00023125"/>
    </source>
</evidence>
<proteinExistence type="predicted"/>
<dbReference type="SUPFAM" id="SSF46785">
    <property type="entry name" value="Winged helix' DNA-binding domain"/>
    <property type="match status" value="1"/>
</dbReference>
<comment type="caution">
    <text evidence="6">The sequence shown here is derived from an EMBL/GenBank/DDBJ whole genome shotgun (WGS) entry which is preliminary data.</text>
</comment>
<evidence type="ECO:0000256" key="4">
    <source>
        <dbReference type="SAM" id="MobiDB-lite"/>
    </source>
</evidence>
<dbReference type="NCBIfam" id="NF033788">
    <property type="entry name" value="HTH_metalloreg"/>
    <property type="match status" value="1"/>
</dbReference>
<dbReference type="PANTHER" id="PTHR33154:SF33">
    <property type="entry name" value="TRANSCRIPTIONAL REPRESSOR SDPR"/>
    <property type="match status" value="1"/>
</dbReference>
<dbReference type="SMART" id="SM00418">
    <property type="entry name" value="HTH_ARSR"/>
    <property type="match status" value="1"/>
</dbReference>
<name>A0A2I1R5N8_9ACTN</name>
<evidence type="ECO:0000313" key="7">
    <source>
        <dbReference type="Proteomes" id="UP000234662"/>
    </source>
</evidence>
<dbReference type="STRING" id="2055.BCM27_03030"/>
<dbReference type="Pfam" id="PF01022">
    <property type="entry name" value="HTH_5"/>
    <property type="match status" value="1"/>
</dbReference>
<dbReference type="InterPro" id="IPR011991">
    <property type="entry name" value="ArsR-like_HTH"/>
</dbReference>
<accession>A0A2I1R5N8</accession>
<evidence type="ECO:0000256" key="1">
    <source>
        <dbReference type="ARBA" id="ARBA00023015"/>
    </source>
</evidence>
<dbReference type="RefSeq" id="WP_101820989.1">
    <property type="nucleotide sequence ID" value="NZ_PKJC01000013.1"/>
</dbReference>
<evidence type="ECO:0000313" key="6">
    <source>
        <dbReference type="EMBL" id="PKZ64454.1"/>
    </source>
</evidence>
<dbReference type="InterPro" id="IPR001845">
    <property type="entry name" value="HTH_ArsR_DNA-bd_dom"/>
</dbReference>
<sequence>MDEFEAIADPVRRALIERLARGPARVVDLAADHPISRPAISRHLRVLGEAGMTTVVDQGRERHYELAPGALAPVRAWLDAVDSEVANSEVAGSKVVEPRFDDRHLDALDLEVRRTVRERGQPEADAESLDSAPTLTDSIKRHEETG</sequence>
<dbReference type="PANTHER" id="PTHR33154">
    <property type="entry name" value="TRANSCRIPTIONAL REGULATOR, ARSR FAMILY"/>
    <property type="match status" value="1"/>
</dbReference>
<protein>
    <submittedName>
        <fullName evidence="6">ArsR family transcriptional regulator</fullName>
    </submittedName>
</protein>
<dbReference type="EMBL" id="PKJC01000013">
    <property type="protein sequence ID" value="PKZ64454.1"/>
    <property type="molecule type" value="Genomic_DNA"/>
</dbReference>
<feature type="domain" description="HTH arsR-type" evidence="5">
    <location>
        <begin position="1"/>
        <end position="89"/>
    </location>
</feature>
<dbReference type="InterPro" id="IPR036390">
    <property type="entry name" value="WH_DNA-bd_sf"/>
</dbReference>
<dbReference type="InterPro" id="IPR051081">
    <property type="entry name" value="HTH_MetalResp_TranReg"/>
</dbReference>
<dbReference type="Proteomes" id="UP000234662">
    <property type="component" value="Unassembled WGS sequence"/>
</dbReference>
<dbReference type="GO" id="GO:0003700">
    <property type="term" value="F:DNA-binding transcription factor activity"/>
    <property type="evidence" value="ECO:0007669"/>
    <property type="project" value="InterPro"/>
</dbReference>
<gene>
    <name evidence="6" type="ORF">CYJ73_16370</name>
</gene>
<keyword evidence="1" id="KW-0805">Transcription regulation</keyword>